<dbReference type="Gene3D" id="3.30.70.100">
    <property type="match status" value="1"/>
</dbReference>
<feature type="domain" description="DUF3347" evidence="2">
    <location>
        <begin position="140"/>
        <end position="228"/>
    </location>
</feature>
<name>A0A173MAD8_9BACT</name>
<dbReference type="InterPro" id="IPR021782">
    <property type="entry name" value="DUF3347"/>
</dbReference>
<protein>
    <recommendedName>
        <fullName evidence="2">DUF3347 domain-containing protein</fullName>
    </recommendedName>
</protein>
<dbReference type="Proteomes" id="UP000186917">
    <property type="component" value="Unassembled WGS sequence"/>
</dbReference>
<keyword evidence="4" id="KW-1185">Reference proteome</keyword>
<dbReference type="RefSeq" id="WP_076381790.1">
    <property type="nucleotide sequence ID" value="NZ_AP017422.1"/>
</dbReference>
<sequence length="274" mass="29663">MKAILLFIGISLCTYTSFAQVKHAATATVKVYGNCNQCKTAIEKAANSKHSQAVWNSDNQTAVITYDSTRTTLNTVLKQIALAGYDNEQFLAPQNVYAQLPACCQYTRVAKKASLPETEEHSAHTTTSSATIPAHALGAVADAYFAMKNALVAGNSSQAAVEANRLQQAIEQVAMAQLAQEQHMAWMKAGKDLAASAAVIASVKDIDKQRMALAQLSTHLYPVIKAGGIGRPVYYQHCPMYNDGADWFSTEKAIKNPYYGNQMLTCGKTTETIQ</sequence>
<dbReference type="Pfam" id="PF11827">
    <property type="entry name" value="DUF3347"/>
    <property type="match status" value="1"/>
</dbReference>
<dbReference type="OrthoDB" id="5513217at2"/>
<feature type="chain" id="PRO_5030022663" description="DUF3347 domain-containing protein" evidence="1">
    <location>
        <begin position="20"/>
        <end position="274"/>
    </location>
</feature>
<proteinExistence type="predicted"/>
<evidence type="ECO:0000256" key="1">
    <source>
        <dbReference type="SAM" id="SignalP"/>
    </source>
</evidence>
<dbReference type="InterPro" id="IPR036163">
    <property type="entry name" value="HMA_dom_sf"/>
</dbReference>
<feature type="signal peptide" evidence="1">
    <location>
        <begin position="1"/>
        <end position="19"/>
    </location>
</feature>
<gene>
    <name evidence="3" type="ORF">SAMN05421788_110217</name>
</gene>
<dbReference type="SUPFAM" id="SSF55008">
    <property type="entry name" value="HMA, heavy metal-associated domain"/>
    <property type="match status" value="1"/>
</dbReference>
<accession>A0A173MAD8</accession>
<keyword evidence="1" id="KW-0732">Signal</keyword>
<evidence type="ECO:0000313" key="4">
    <source>
        <dbReference type="Proteomes" id="UP000186917"/>
    </source>
</evidence>
<dbReference type="GO" id="GO:0046872">
    <property type="term" value="F:metal ion binding"/>
    <property type="evidence" value="ECO:0007669"/>
    <property type="project" value="InterPro"/>
</dbReference>
<dbReference type="KEGG" id="fln:FLA_0472"/>
<dbReference type="AlphaFoldDB" id="A0A173MAD8"/>
<organism evidence="3 4">
    <name type="scientific">Filimonas lacunae</name>
    <dbReference type="NCBI Taxonomy" id="477680"/>
    <lineage>
        <taxon>Bacteria</taxon>
        <taxon>Pseudomonadati</taxon>
        <taxon>Bacteroidota</taxon>
        <taxon>Chitinophagia</taxon>
        <taxon>Chitinophagales</taxon>
        <taxon>Chitinophagaceae</taxon>
        <taxon>Filimonas</taxon>
    </lineage>
</organism>
<dbReference type="EMBL" id="FTOR01000010">
    <property type="protein sequence ID" value="SIT31542.1"/>
    <property type="molecule type" value="Genomic_DNA"/>
</dbReference>
<reference evidence="4" key="1">
    <citation type="submission" date="2017-01" db="EMBL/GenBank/DDBJ databases">
        <authorList>
            <person name="Varghese N."/>
            <person name="Submissions S."/>
        </authorList>
    </citation>
    <scope>NUCLEOTIDE SEQUENCE [LARGE SCALE GENOMIC DNA]</scope>
    <source>
        <strain evidence="4">DSM 21054</strain>
    </source>
</reference>
<dbReference type="STRING" id="477680.SAMN05421788_110217"/>
<evidence type="ECO:0000313" key="3">
    <source>
        <dbReference type="EMBL" id="SIT31542.1"/>
    </source>
</evidence>
<evidence type="ECO:0000259" key="2">
    <source>
        <dbReference type="Pfam" id="PF11827"/>
    </source>
</evidence>